<dbReference type="GO" id="GO:0003723">
    <property type="term" value="F:RNA binding"/>
    <property type="evidence" value="ECO:0007669"/>
    <property type="project" value="UniProtKB-KW"/>
</dbReference>
<evidence type="ECO:0000256" key="4">
    <source>
        <dbReference type="ARBA" id="ARBA00022842"/>
    </source>
</evidence>
<dbReference type="InterPro" id="IPR004659">
    <property type="entry name" value="RNase_E/G"/>
</dbReference>
<proteinExistence type="predicted"/>
<evidence type="ECO:0000256" key="5">
    <source>
        <dbReference type="ARBA" id="ARBA00022884"/>
    </source>
</evidence>
<dbReference type="InterPro" id="IPR019307">
    <property type="entry name" value="RNA-bd_AU-1/RNase_E/G"/>
</dbReference>
<accession>D1B5Z1</accession>
<dbReference type="InterPro" id="IPR012340">
    <property type="entry name" value="NA-bd_OB-fold"/>
</dbReference>
<organism evidence="8 9">
    <name type="scientific">Thermanaerovibrio acidaminovorans (strain ATCC 49978 / DSM 6589 / Su883)</name>
    <name type="common">Selenomonas acidaminovorans</name>
    <dbReference type="NCBI Taxonomy" id="525903"/>
    <lineage>
        <taxon>Bacteria</taxon>
        <taxon>Thermotogati</taxon>
        <taxon>Synergistota</taxon>
        <taxon>Synergistia</taxon>
        <taxon>Synergistales</taxon>
        <taxon>Synergistaceae</taxon>
        <taxon>Thermanaerovibrio</taxon>
    </lineage>
</organism>
<feature type="region of interest" description="Disordered" evidence="6">
    <location>
        <begin position="477"/>
        <end position="496"/>
    </location>
</feature>
<dbReference type="InterPro" id="IPR003029">
    <property type="entry name" value="S1_domain"/>
</dbReference>
<protein>
    <submittedName>
        <fullName evidence="8">Ribonuclease, Rne/Rng family</fullName>
    </submittedName>
</protein>
<dbReference type="EnsemblBacteria" id="ACZ19432">
    <property type="protein sequence ID" value="ACZ19432"/>
    <property type="gene ID" value="Taci_1200"/>
</dbReference>
<dbReference type="GO" id="GO:0006364">
    <property type="term" value="P:rRNA processing"/>
    <property type="evidence" value="ECO:0007669"/>
    <property type="project" value="TreeGrafter"/>
</dbReference>
<reference evidence="8 9" key="1">
    <citation type="journal article" date="2009" name="Stand. Genomic Sci.">
        <title>Complete genome sequence of Thermanaerovibrio acidaminovorans type strain (Su883).</title>
        <authorList>
            <person name="Chovatia M."/>
            <person name="Sikorski J."/>
            <person name="Schroder M."/>
            <person name="Lapidus A."/>
            <person name="Nolan M."/>
            <person name="Tice H."/>
            <person name="Glavina Del Rio T."/>
            <person name="Copeland A."/>
            <person name="Cheng J.F."/>
            <person name="Lucas S."/>
            <person name="Chen F."/>
            <person name="Bruce D."/>
            <person name="Goodwin L."/>
            <person name="Pitluck S."/>
            <person name="Ivanova N."/>
            <person name="Mavromatis K."/>
            <person name="Ovchinnikova G."/>
            <person name="Pati A."/>
            <person name="Chen A."/>
            <person name="Palaniappan K."/>
            <person name="Land M."/>
            <person name="Hauser L."/>
            <person name="Chang Y.J."/>
            <person name="Jeffries C.D."/>
            <person name="Chain P."/>
            <person name="Saunders E."/>
            <person name="Detter J.C."/>
            <person name="Brettin T."/>
            <person name="Rohde M."/>
            <person name="Goker M."/>
            <person name="Spring S."/>
            <person name="Bristow J."/>
            <person name="Markowitz V."/>
            <person name="Hugenholtz P."/>
            <person name="Kyrpides N.C."/>
            <person name="Klenk H.P."/>
            <person name="Eisen J.A."/>
        </authorList>
    </citation>
    <scope>NUCLEOTIDE SEQUENCE [LARGE SCALE GENOMIC DNA]</scope>
    <source>
        <strain evidence="9">ATCC 49978 / DSM 6589 / Su883</strain>
    </source>
</reference>
<dbReference type="GO" id="GO:0046872">
    <property type="term" value="F:metal ion binding"/>
    <property type="evidence" value="ECO:0007669"/>
    <property type="project" value="UniProtKB-KW"/>
</dbReference>
<dbReference type="RefSeq" id="WP_012869944.1">
    <property type="nucleotide sequence ID" value="NC_013522.1"/>
</dbReference>
<dbReference type="PANTHER" id="PTHR30001">
    <property type="entry name" value="RIBONUCLEASE"/>
    <property type="match status" value="1"/>
</dbReference>
<dbReference type="Proteomes" id="UP000002030">
    <property type="component" value="Chromosome"/>
</dbReference>
<comment type="cofactor">
    <cofactor evidence="1">
        <name>Mg(2+)</name>
        <dbReference type="ChEBI" id="CHEBI:18420"/>
    </cofactor>
</comment>
<dbReference type="Gene3D" id="2.40.50.140">
    <property type="entry name" value="Nucleic acid-binding proteins"/>
    <property type="match status" value="1"/>
</dbReference>
<evidence type="ECO:0000256" key="2">
    <source>
        <dbReference type="ARBA" id="ARBA00022723"/>
    </source>
</evidence>
<keyword evidence="2" id="KW-0479">Metal-binding</keyword>
<dbReference type="SMART" id="SM00316">
    <property type="entry name" value="S1"/>
    <property type="match status" value="1"/>
</dbReference>
<keyword evidence="9" id="KW-1185">Reference proteome</keyword>
<dbReference type="NCBIfam" id="TIGR00757">
    <property type="entry name" value="RNaseEG"/>
    <property type="match status" value="1"/>
</dbReference>
<dbReference type="KEGG" id="tai:Taci_1200"/>
<dbReference type="GO" id="GO:0004540">
    <property type="term" value="F:RNA nuclease activity"/>
    <property type="evidence" value="ECO:0007669"/>
    <property type="project" value="InterPro"/>
</dbReference>
<dbReference type="CDD" id="cd04453">
    <property type="entry name" value="S1_RNase_E"/>
    <property type="match status" value="1"/>
</dbReference>
<dbReference type="HOGENOM" id="CLU_003468_5_3_0"/>
<keyword evidence="4" id="KW-0460">Magnesium</keyword>
<evidence type="ECO:0000313" key="8">
    <source>
        <dbReference type="EMBL" id="ACZ19432.1"/>
    </source>
</evidence>
<dbReference type="AlphaFoldDB" id="D1B5Z1"/>
<evidence type="ECO:0000313" key="9">
    <source>
        <dbReference type="Proteomes" id="UP000002030"/>
    </source>
</evidence>
<keyword evidence="5" id="KW-0694">RNA-binding</keyword>
<evidence type="ECO:0000259" key="7">
    <source>
        <dbReference type="PROSITE" id="PS50126"/>
    </source>
</evidence>
<dbReference type="PROSITE" id="PS50126">
    <property type="entry name" value="S1"/>
    <property type="match status" value="1"/>
</dbReference>
<feature type="domain" description="S1 motif" evidence="7">
    <location>
        <begin position="43"/>
        <end position="112"/>
    </location>
</feature>
<name>D1B5Z1_THEAS</name>
<dbReference type="eggNOG" id="COG1530">
    <property type="taxonomic scope" value="Bacteria"/>
</dbReference>
<dbReference type="SUPFAM" id="SSF50249">
    <property type="entry name" value="Nucleic acid-binding proteins"/>
    <property type="match status" value="1"/>
</dbReference>
<dbReference type="PANTHER" id="PTHR30001:SF0">
    <property type="entry name" value="RIBONUCLEASE G"/>
    <property type="match status" value="1"/>
</dbReference>
<evidence type="ECO:0000256" key="3">
    <source>
        <dbReference type="ARBA" id="ARBA00022801"/>
    </source>
</evidence>
<dbReference type="GO" id="GO:0016787">
    <property type="term" value="F:hydrolase activity"/>
    <property type="evidence" value="ECO:0007669"/>
    <property type="project" value="UniProtKB-KW"/>
</dbReference>
<dbReference type="EMBL" id="CP001818">
    <property type="protein sequence ID" value="ACZ19432.1"/>
    <property type="molecule type" value="Genomic_DNA"/>
</dbReference>
<dbReference type="OrthoDB" id="9804278at2"/>
<sequence>MRRGKTIVANTLESEESRVAVLDPSGRLLDIYIERMWERQKAGEIYKARVDNVLPGMNAAFVNLGDGRNGFLYLEDLGRSPHPGEEILVQVAKTARKGKGARVTPKLSLPGRYLVLVPEGKDVGVSKRIEDEEERQRLKVLGREVRPQGFGIIVRTVAQGCHMDQLKSDVEDLMDLWDSICAAASRSPAPCLLYRDRGLLDRVLRDELDHQVAEVVVDNPEELDLVREMVGRFFSQGKGPEVTLYRGRTPVFEVYGVEREMELALERKVWLPSGAYLVIDQAEALTVIDVNTGKFTGSKDLKSTILKTNLEAAEEIARQLRLRAIGGIVVVDFIDMDDESHRQILLETTRELLKGDRQRAKVFGVTSLGLVELTRRRTRGDLKSVMTRGCPMCGGSGLVEREDACAMRLKRAVRKMTGDSPPEALLVAANPQLARHCAEYLLAWEEEFRCRILLREDQSLQWGRFKVEHQGALRQAEHRMRSVEGGTSVVHRTDRA</sequence>
<keyword evidence="3" id="KW-0378">Hydrolase</keyword>
<dbReference type="STRING" id="525903.Taci_1200"/>
<dbReference type="Pfam" id="PF10150">
    <property type="entry name" value="RNase_E_G"/>
    <property type="match status" value="1"/>
</dbReference>
<dbReference type="Gene3D" id="3.40.1260.20">
    <property type="entry name" value="Ribonuclease E, catalytic domain"/>
    <property type="match status" value="1"/>
</dbReference>
<gene>
    <name evidence="8" type="ordered locus">Taci_1200</name>
</gene>
<dbReference type="GO" id="GO:0005737">
    <property type="term" value="C:cytoplasm"/>
    <property type="evidence" value="ECO:0007669"/>
    <property type="project" value="TreeGrafter"/>
</dbReference>
<evidence type="ECO:0000256" key="6">
    <source>
        <dbReference type="SAM" id="MobiDB-lite"/>
    </source>
</evidence>
<dbReference type="PATRIC" id="fig|525903.6.peg.1200"/>
<evidence type="ECO:0000256" key="1">
    <source>
        <dbReference type="ARBA" id="ARBA00001946"/>
    </source>
</evidence>